<organism evidence="1">
    <name type="scientific">Methyloraptor flagellatus</name>
    <dbReference type="NCBI Taxonomy" id="3162530"/>
    <lineage>
        <taxon>Bacteria</taxon>
        <taxon>Pseudomonadati</taxon>
        <taxon>Pseudomonadota</taxon>
        <taxon>Alphaproteobacteria</taxon>
        <taxon>Hyphomicrobiales</taxon>
        <taxon>Ancalomicrobiaceae</taxon>
        <taxon>Methyloraptor</taxon>
    </lineage>
</organism>
<dbReference type="EMBL" id="CP158568">
    <property type="protein sequence ID" value="XBY43103.1"/>
    <property type="molecule type" value="Genomic_DNA"/>
</dbReference>
<gene>
    <name evidence="1" type="ORF">ABS361_13430</name>
</gene>
<sequence>MGEPTSARIAALRCTALRRGAACGDHRGACFGRPFELQTRFLEAIDRRLAEREVDAGRGIPVEDRSERIHVRKSARHRTFRHLGRTLEVV</sequence>
<dbReference type="KEGG" id="mflg:ABS361_13430"/>
<protein>
    <submittedName>
        <fullName evidence="1">Uncharacterized protein</fullName>
    </submittedName>
</protein>
<dbReference type="RefSeq" id="WP_407048205.1">
    <property type="nucleotide sequence ID" value="NZ_CP158568.1"/>
</dbReference>
<proteinExistence type="predicted"/>
<name>A0AAU7X7P8_9HYPH</name>
<accession>A0AAU7X7P8</accession>
<dbReference type="AlphaFoldDB" id="A0AAU7X7P8"/>
<evidence type="ECO:0000313" key="1">
    <source>
        <dbReference type="EMBL" id="XBY43103.1"/>
    </source>
</evidence>
<reference evidence="1" key="1">
    <citation type="submission" date="2024-06" db="EMBL/GenBank/DDBJ databases">
        <title>Methylostella associata gen. nov., sp. nov., a novel Ancalomicrobiaceae-affiliated facultatively methylotrophic bacteria that feed on methanotrophs of the genus Methylococcus.</title>
        <authorList>
            <person name="Saltykova V."/>
            <person name="Danilova O.V."/>
            <person name="Oshkin I.Y."/>
            <person name="Belova S.E."/>
            <person name="Pimenov N.V."/>
            <person name="Dedysh S.N."/>
        </authorList>
    </citation>
    <scope>NUCLEOTIDE SEQUENCE</scope>
    <source>
        <strain evidence="1">S20</strain>
    </source>
</reference>